<dbReference type="OrthoDB" id="1110759at2759"/>
<sequence length="100" mass="11874">MQVGYKLRRMPQQRPLVRHLMRIILELLQSTQRPMRDTEIISTLATRLRRSDPEFQRQVVLNLQDAVSYGIIKRQLNVYSLRPKQLSLIVQSIAPHRSQR</sequence>
<name>A0A484ATR0_DRONA</name>
<proteinExistence type="predicted"/>
<dbReference type="Proteomes" id="UP000295192">
    <property type="component" value="Unassembled WGS sequence"/>
</dbReference>
<reference evidence="2 3" key="1">
    <citation type="journal article" date="2019" name="J. Hered.">
        <title>An Improved Genome Assembly for Drosophila navojoa, the Basal Species in the mojavensis Cluster.</title>
        <authorList>
            <person name="Vanderlinde T."/>
            <person name="Dupim E.G."/>
            <person name="Nazario-Yepiz N.O."/>
            <person name="Carvalho A.B."/>
        </authorList>
    </citation>
    <scope>NUCLEOTIDE SEQUENCE [LARGE SCALE GENOMIC DNA]</scope>
    <source>
        <strain evidence="2">Navoj_Jal97</strain>
        <tissue evidence="2">Whole organism</tissue>
    </source>
</reference>
<dbReference type="AlphaFoldDB" id="A0A484ATR0"/>
<gene>
    <name evidence="2" type="ORF">AWZ03_014136</name>
</gene>
<evidence type="ECO:0000259" key="1">
    <source>
        <dbReference type="Pfam" id="PF16007"/>
    </source>
</evidence>
<feature type="domain" description="DUF4777" evidence="1">
    <location>
        <begin position="21"/>
        <end position="81"/>
    </location>
</feature>
<dbReference type="Pfam" id="PF16007">
    <property type="entry name" value="DUF4777"/>
    <property type="match status" value="1"/>
</dbReference>
<keyword evidence="3" id="KW-1185">Reference proteome</keyword>
<dbReference type="OMA" id="EEAHRPM"/>
<comment type="caution">
    <text evidence="2">The sequence shown here is derived from an EMBL/GenBank/DDBJ whole genome shotgun (WGS) entry which is preliminary data.</text>
</comment>
<dbReference type="EMBL" id="LSRL02001044">
    <property type="protein sequence ID" value="TDG39442.1"/>
    <property type="molecule type" value="Genomic_DNA"/>
</dbReference>
<accession>A0A484ATR0</accession>
<dbReference type="InterPro" id="IPR031957">
    <property type="entry name" value="DUF4777"/>
</dbReference>
<organism evidence="2 3">
    <name type="scientific">Drosophila navojoa</name>
    <name type="common">Fruit fly</name>
    <dbReference type="NCBI Taxonomy" id="7232"/>
    <lineage>
        <taxon>Eukaryota</taxon>
        <taxon>Metazoa</taxon>
        <taxon>Ecdysozoa</taxon>
        <taxon>Arthropoda</taxon>
        <taxon>Hexapoda</taxon>
        <taxon>Insecta</taxon>
        <taxon>Pterygota</taxon>
        <taxon>Neoptera</taxon>
        <taxon>Endopterygota</taxon>
        <taxon>Diptera</taxon>
        <taxon>Brachycera</taxon>
        <taxon>Muscomorpha</taxon>
        <taxon>Ephydroidea</taxon>
        <taxon>Drosophilidae</taxon>
        <taxon>Drosophila</taxon>
    </lineage>
</organism>
<evidence type="ECO:0000313" key="2">
    <source>
        <dbReference type="EMBL" id="TDG39442.1"/>
    </source>
</evidence>
<protein>
    <recommendedName>
        <fullName evidence="1">DUF4777 domain-containing protein</fullName>
    </recommendedName>
</protein>
<evidence type="ECO:0000313" key="3">
    <source>
        <dbReference type="Proteomes" id="UP000295192"/>
    </source>
</evidence>